<name>A0AAN8Z1X3_9MAGN</name>
<dbReference type="Proteomes" id="UP001370490">
    <property type="component" value="Unassembled WGS sequence"/>
</dbReference>
<dbReference type="EMBL" id="JBAMMX010000019">
    <property type="protein sequence ID" value="KAK6921437.1"/>
    <property type="molecule type" value="Genomic_DNA"/>
</dbReference>
<accession>A0AAN8Z1X3</accession>
<protein>
    <recommendedName>
        <fullName evidence="1">Retrovirus-related Pol polyprotein from transposon TNT 1-94-like beta-barrel domain-containing protein</fullName>
    </recommendedName>
</protein>
<proteinExistence type="predicted"/>
<evidence type="ECO:0000313" key="2">
    <source>
        <dbReference type="EMBL" id="KAK6921437.1"/>
    </source>
</evidence>
<feature type="domain" description="Retrovirus-related Pol polyprotein from transposon TNT 1-94-like beta-barrel" evidence="1">
    <location>
        <begin position="16"/>
        <end position="81"/>
    </location>
</feature>
<sequence>MKRVRVLQIIAILQWELFTTYKEGNFGVAKMGINTVSQIVGIGDIVNETRTGYSLTMRDVRHIPDMIMNLFSINVLDKKGYESQKKNGKWKLLKGTLLVVKEKL</sequence>
<keyword evidence="3" id="KW-1185">Reference proteome</keyword>
<evidence type="ECO:0000259" key="1">
    <source>
        <dbReference type="Pfam" id="PF22936"/>
    </source>
</evidence>
<dbReference type="AlphaFoldDB" id="A0AAN8Z1X3"/>
<reference evidence="2 3" key="1">
    <citation type="submission" date="2023-12" db="EMBL/GenBank/DDBJ databases">
        <title>A high-quality genome assembly for Dillenia turbinata (Dilleniales).</title>
        <authorList>
            <person name="Chanderbali A."/>
        </authorList>
    </citation>
    <scope>NUCLEOTIDE SEQUENCE [LARGE SCALE GENOMIC DNA]</scope>
    <source>
        <strain evidence="2">LSX21</strain>
        <tissue evidence="2">Leaf</tissue>
    </source>
</reference>
<evidence type="ECO:0000313" key="3">
    <source>
        <dbReference type="Proteomes" id="UP001370490"/>
    </source>
</evidence>
<comment type="caution">
    <text evidence="2">The sequence shown here is derived from an EMBL/GenBank/DDBJ whole genome shotgun (WGS) entry which is preliminary data.</text>
</comment>
<dbReference type="InterPro" id="IPR054722">
    <property type="entry name" value="PolX-like_BBD"/>
</dbReference>
<dbReference type="Pfam" id="PF22936">
    <property type="entry name" value="Pol_BBD"/>
    <property type="match status" value="1"/>
</dbReference>
<organism evidence="2 3">
    <name type="scientific">Dillenia turbinata</name>
    <dbReference type="NCBI Taxonomy" id="194707"/>
    <lineage>
        <taxon>Eukaryota</taxon>
        <taxon>Viridiplantae</taxon>
        <taxon>Streptophyta</taxon>
        <taxon>Embryophyta</taxon>
        <taxon>Tracheophyta</taxon>
        <taxon>Spermatophyta</taxon>
        <taxon>Magnoliopsida</taxon>
        <taxon>eudicotyledons</taxon>
        <taxon>Gunneridae</taxon>
        <taxon>Pentapetalae</taxon>
        <taxon>Dilleniales</taxon>
        <taxon>Dilleniaceae</taxon>
        <taxon>Dillenia</taxon>
    </lineage>
</organism>
<gene>
    <name evidence="2" type="ORF">RJ641_011944</name>
</gene>